<evidence type="ECO:0000259" key="1">
    <source>
        <dbReference type="Pfam" id="PF03235"/>
    </source>
</evidence>
<gene>
    <name evidence="3" type="ORF">EJP67_10685</name>
</gene>
<feature type="domain" description="GmrSD restriction endonucleases C-terminal" evidence="2">
    <location>
        <begin position="570"/>
        <end position="698"/>
    </location>
</feature>
<comment type="caution">
    <text evidence="3">The sequence shown here is derived from an EMBL/GenBank/DDBJ whole genome shotgun (WGS) entry which is preliminary data.</text>
</comment>
<dbReference type="EMBL" id="RXFT01000003">
    <property type="protein sequence ID" value="RUR67520.1"/>
    <property type="molecule type" value="Genomic_DNA"/>
</dbReference>
<evidence type="ECO:0000313" key="4">
    <source>
        <dbReference type="Proteomes" id="UP000281118"/>
    </source>
</evidence>
<dbReference type="PANTHER" id="PTHR35149:SF1">
    <property type="entry name" value="DUF5655 DOMAIN-CONTAINING PROTEIN"/>
    <property type="match status" value="1"/>
</dbReference>
<name>A0A433MJ37_9BURK</name>
<dbReference type="Pfam" id="PF07510">
    <property type="entry name" value="GmrSD_C"/>
    <property type="match status" value="1"/>
</dbReference>
<feature type="domain" description="GmrSD restriction endonucleases N-terminal" evidence="1">
    <location>
        <begin position="80"/>
        <end position="291"/>
    </location>
</feature>
<evidence type="ECO:0000259" key="2">
    <source>
        <dbReference type="Pfam" id="PF07510"/>
    </source>
</evidence>
<dbReference type="PANTHER" id="PTHR35149">
    <property type="entry name" value="SLL5132 PROTEIN"/>
    <property type="match status" value="1"/>
</dbReference>
<organism evidence="3 4">
    <name type="scientific">Variovorax guangxiensis</name>
    <dbReference type="NCBI Taxonomy" id="1775474"/>
    <lineage>
        <taxon>Bacteria</taxon>
        <taxon>Pseudomonadati</taxon>
        <taxon>Pseudomonadota</taxon>
        <taxon>Betaproteobacteria</taxon>
        <taxon>Burkholderiales</taxon>
        <taxon>Comamonadaceae</taxon>
        <taxon>Variovorax</taxon>
    </lineage>
</organism>
<dbReference type="Proteomes" id="UP000281118">
    <property type="component" value="Unassembled WGS sequence"/>
</dbReference>
<accession>A0A433MJ37</accession>
<dbReference type="InterPro" id="IPR004919">
    <property type="entry name" value="GmrSD_N"/>
</dbReference>
<dbReference type="InterPro" id="IPR011089">
    <property type="entry name" value="GmrSD_C"/>
</dbReference>
<dbReference type="OrthoDB" id="3654724at2"/>
<dbReference type="Pfam" id="PF03235">
    <property type="entry name" value="GmrSD_N"/>
    <property type="match status" value="1"/>
</dbReference>
<evidence type="ECO:0000313" key="3">
    <source>
        <dbReference type="EMBL" id="RUR67520.1"/>
    </source>
</evidence>
<reference evidence="3 4" key="1">
    <citation type="submission" date="2018-12" db="EMBL/GenBank/DDBJ databases">
        <title>The genome sequences of Variovorax guangxiensis DSM 27352.</title>
        <authorList>
            <person name="Gao J."/>
            <person name="Sun J."/>
        </authorList>
    </citation>
    <scope>NUCLEOTIDE SEQUENCE [LARGE SCALE GENOMIC DNA]</scope>
    <source>
        <strain evidence="3 4">DSM 27352</strain>
    </source>
</reference>
<dbReference type="AlphaFoldDB" id="A0A433MJ37"/>
<sequence length="722" mass="82020">MFAAVGSRRRSWSCRAFSAKANLVENTLSHSSVSPRSSNLVPSGLRRHRVSFRFKKPSDKSKTAHHPEPTNVELHSLDNLFARFDFLIPDYQRGYAWGETQVTEFWEDVGRIDIANPEHFTGTLILEAVPGKESKTQAAVVDGQQRLTTVVLLAVALCERLDRAGKSGEASEIRSRMLGSLNKPAFRYGPAHDAWPFLKLMLFKDASAVAKASAHRTAYTKNLEGALTLLRERVNELAEDVVGRLIVNVRTKLVFSVIEVDPRQFNIHVAFESINHRGKQLTKLELLKNRLIYVATVMRQPASASVDAWKQKKDALRDDINSTWGDIYSWLGREGKEALDEEEFLRTHTIMYFATDTGAKEWLEALLFRTAFTAAAAMEGTLEEPHVRDYLDSLRLSAVLWSHLRRPRDMPVDQMLWLNRINHVHRPLFDSLLLASYVRLVGGDISLAVDLRKTSSIDSVLIDVLREVERFNVLVFLVTGRRSHTARKDFATVAHWVHSARESYAGDVQTALAYLARYIRSCVHNVDPNNAEGFVDSEFEWTGYLDLDAFQNNISKTLRHGVGFYGHDWTKVVLFEYEEHLRSKDRGAVKVAWDRVSADSIEHIYPQDDTHWQPLTKSLGGGRKKARVNSFRHSLGNLVLLNRTKNSSLQNLPYTGKGDQRAKRPRFEQGSYSETEVAASYSSWTKGAIEKRGKELLQFAEERWDFSFQAAGIKYDTLLTIK</sequence>
<protein>
    <submittedName>
        <fullName evidence="3">DUF262 domain-containing protein</fullName>
    </submittedName>
</protein>
<proteinExistence type="predicted"/>